<dbReference type="SUPFAM" id="SSF46955">
    <property type="entry name" value="Putative DNA-binding domain"/>
    <property type="match status" value="1"/>
</dbReference>
<dbReference type="PROSITE" id="PS50937">
    <property type="entry name" value="HTH_MERR_2"/>
    <property type="match status" value="1"/>
</dbReference>
<evidence type="ECO:0000313" key="7">
    <source>
        <dbReference type="EMBL" id="PWT26989.1"/>
    </source>
</evidence>
<evidence type="ECO:0000256" key="1">
    <source>
        <dbReference type="ARBA" id="ARBA00022491"/>
    </source>
</evidence>
<comment type="caution">
    <text evidence="7">The sequence shown here is derived from an EMBL/GenBank/DDBJ whole genome shotgun (WGS) entry which is preliminary data.</text>
</comment>
<sequence>MRGMTIKEFSNLCGCNPQTIRYYDRMNLLKPVKVDDWTGYRFYDESQALDFVKIKNLQTAGFTIGEIKELLDADNEAIYEAFTKKIKEQEDRLNAMLEIQKSYKSEITEMTKKIEEVRAKIKMRMEDYNPSLEFGIDNATYDHMKGQVDDFFDNIIKNRDYNKLKYLDDDNSEEIEQDLLNDPNLVTCYEKHGWDAVKDFYDEFSVLEDGQEYKLLFDYVEWQVLKQLDEKKAYEFTEKMKK</sequence>
<feature type="coiled-coil region" evidence="5">
    <location>
        <begin position="79"/>
        <end position="120"/>
    </location>
</feature>
<dbReference type="AlphaFoldDB" id="A0A317G0K7"/>
<protein>
    <recommendedName>
        <fullName evidence="6">HTH merR-type domain-containing protein</fullName>
    </recommendedName>
</protein>
<reference evidence="7 8" key="1">
    <citation type="submission" date="2017-09" db="EMBL/GenBank/DDBJ databases">
        <title>High-quality draft genome sequence of Butyrivibrio fibrisolvens INBov1, isolated from cow rumen.</title>
        <authorList>
            <person name="Rodriguez Hernaez J."/>
            <person name="Rivarola M."/>
            <person name="Paniego N."/>
            <person name="Cravero S."/>
            <person name="Ceron Cucchi M."/>
            <person name="Martinez M.C."/>
        </authorList>
    </citation>
    <scope>NUCLEOTIDE SEQUENCE [LARGE SCALE GENOMIC DNA]</scope>
    <source>
        <strain evidence="7 8">INBov1</strain>
    </source>
</reference>
<dbReference type="Pfam" id="PF13411">
    <property type="entry name" value="MerR_1"/>
    <property type="match status" value="1"/>
</dbReference>
<keyword evidence="8" id="KW-1185">Reference proteome</keyword>
<evidence type="ECO:0000256" key="2">
    <source>
        <dbReference type="ARBA" id="ARBA00023015"/>
    </source>
</evidence>
<dbReference type="InterPro" id="IPR000551">
    <property type="entry name" value="MerR-type_HTH_dom"/>
</dbReference>
<gene>
    <name evidence="7" type="ORF">CPT75_07665</name>
</gene>
<keyword evidence="1" id="KW-0678">Repressor</keyword>
<evidence type="ECO:0000256" key="3">
    <source>
        <dbReference type="ARBA" id="ARBA00023125"/>
    </source>
</evidence>
<dbReference type="InterPro" id="IPR047057">
    <property type="entry name" value="MerR_fam"/>
</dbReference>
<keyword evidence="3" id="KW-0238">DNA-binding</keyword>
<dbReference type="EMBL" id="NXNG01000001">
    <property type="protein sequence ID" value="PWT26989.1"/>
    <property type="molecule type" value="Genomic_DNA"/>
</dbReference>
<dbReference type="GO" id="GO:0003677">
    <property type="term" value="F:DNA binding"/>
    <property type="evidence" value="ECO:0007669"/>
    <property type="project" value="UniProtKB-KW"/>
</dbReference>
<evidence type="ECO:0000259" key="6">
    <source>
        <dbReference type="PROSITE" id="PS50937"/>
    </source>
</evidence>
<keyword evidence="2" id="KW-0805">Transcription regulation</keyword>
<proteinExistence type="predicted"/>
<dbReference type="InterPro" id="IPR009061">
    <property type="entry name" value="DNA-bd_dom_put_sf"/>
</dbReference>
<dbReference type="Gene3D" id="1.10.1660.10">
    <property type="match status" value="1"/>
</dbReference>
<dbReference type="GO" id="GO:0003700">
    <property type="term" value="F:DNA-binding transcription factor activity"/>
    <property type="evidence" value="ECO:0007669"/>
    <property type="project" value="InterPro"/>
</dbReference>
<evidence type="ECO:0000256" key="4">
    <source>
        <dbReference type="ARBA" id="ARBA00023163"/>
    </source>
</evidence>
<dbReference type="Proteomes" id="UP000245488">
    <property type="component" value="Chromosome"/>
</dbReference>
<accession>A0A317G0K7</accession>
<organism evidence="7 8">
    <name type="scientific">Butyrivibrio fibrisolvens</name>
    <dbReference type="NCBI Taxonomy" id="831"/>
    <lineage>
        <taxon>Bacteria</taxon>
        <taxon>Bacillati</taxon>
        <taxon>Bacillota</taxon>
        <taxon>Clostridia</taxon>
        <taxon>Lachnospirales</taxon>
        <taxon>Lachnospiraceae</taxon>
        <taxon>Butyrivibrio</taxon>
    </lineage>
</organism>
<keyword evidence="4" id="KW-0804">Transcription</keyword>
<keyword evidence="5" id="KW-0175">Coiled coil</keyword>
<dbReference type="PANTHER" id="PTHR30204">
    <property type="entry name" value="REDOX-CYCLING DRUG-SENSING TRANSCRIPTIONAL ACTIVATOR SOXR"/>
    <property type="match status" value="1"/>
</dbReference>
<dbReference type="SMART" id="SM00422">
    <property type="entry name" value="HTH_MERR"/>
    <property type="match status" value="1"/>
</dbReference>
<dbReference type="PANTHER" id="PTHR30204:SF69">
    <property type="entry name" value="MERR-FAMILY TRANSCRIPTIONAL REGULATOR"/>
    <property type="match status" value="1"/>
</dbReference>
<evidence type="ECO:0000313" key="8">
    <source>
        <dbReference type="Proteomes" id="UP000245488"/>
    </source>
</evidence>
<name>A0A317G0K7_BUTFI</name>
<evidence type="ECO:0000256" key="5">
    <source>
        <dbReference type="SAM" id="Coils"/>
    </source>
</evidence>
<feature type="domain" description="HTH merR-type" evidence="6">
    <location>
        <begin position="3"/>
        <end position="73"/>
    </location>
</feature>